<sequence>MQAWARIGDRSGRRFSVLVDNTPEAGAPDAEVASAREAATLLLGLPWELLHDGDGYLFQGARPTRVRRRLPNTRALDVSVVATPIRILLVTARPEDEACGYIDHRASALPLVEAMEALPGLVQLQLLSPPTLPALRAELERAHGEEKPYHVVHFDGHGVYDRSVGLGGLCFERPEDSGKLDERRHSTVFTNELGSLLREHRIPLVFLEACQTAQAEQASESVASELLKVGVASVVAMSHSVLVETARRFVAAFYQALAAGRRVGDAMLEGQRQLKDDNFRGRIFGVGELRLDDWFVPVLFQEKDDPQLFRTAPASQTLADFQTALATRLGALPKEPETGFVGRSRELLALQRLLGADGSARYAVLRGQGGEGKTALAAEFARWLVRSQQMRRAAFVCVEGLEKNLAESVIDQLGGQLLQKTFSTQADCSGDLRKAEQEIARALREQPTLLLIDNMESVLLPPFIASETPEALSQEAGEELKTLLALCERLLPVGETRLIFTSREALPAPFDAQRQRRELNRLDRDDAVKLVERALNAAGGDAGASSDAAREEIERLVDAVHCHARTLALLSPALRDRGVEATRESLVELMAQMAQRFPVDHPNAREQSLFASVELSLRRLSPDNRERARVLGVFHGGVDLDALRVMMQWEVADIAALAGELVATGLATPNRFNHLSLNPALCPYLRSCMDETEREALTARWVEGMRAYVSFLDLQRNQNSEVAATLTALELPNLFALLDRVWRAADAEATIDLATSFYSLLQWAGKPRLLERVGQVRDAAEAALGDGWSHARFEATSSRIEQQLGSGQLREALVGAQRLLQRARDAGEQAYPAADYDLAIACWLLARVLQTSGGPEHAVPLLDEARRRFETFAKERPVAGAERMVSVCIAEQGDCLRDLGRLDEAAVAYEENIRRAEELADDRQVAVGKSQLGTVRLKQRRYKEALKAYEDARKQFTQLEEPGSVAVSWHQTGMAYQNAGQPEAAEEAYRKSLAIKLRLGDVAGQAATLGQLGNLYGGALDRPEEAATFHRQAAEKYGDIGDLAKEGSARSNVGATLCKLGRHAEARQEIRRAIECKAPFGHAASPWMTWAKLADIETDAGDLDAAAEARAKAIACYLAYRRDGGENHDIAGRIALAASQPLLAGDPAAAASFLQQLAAEPRAAWLLPFIRALQAITGGSRDRSLADAPELHYSMAAEILFLIEALEKAGL</sequence>
<dbReference type="Pfam" id="PF12770">
    <property type="entry name" value="CHAT"/>
    <property type="match status" value="1"/>
</dbReference>
<dbReference type="PANTHER" id="PTHR47691:SF3">
    <property type="entry name" value="HTH-TYPE TRANSCRIPTIONAL REGULATOR RV0890C-RELATED"/>
    <property type="match status" value="1"/>
</dbReference>
<dbReference type="InterPro" id="IPR024983">
    <property type="entry name" value="CHAT_dom"/>
</dbReference>
<name>A0A011NWQ7_9PROT</name>
<dbReference type="SMART" id="SM00028">
    <property type="entry name" value="TPR"/>
    <property type="match status" value="6"/>
</dbReference>
<comment type="caution">
    <text evidence="3">The sequence shown here is derived from an EMBL/GenBank/DDBJ whole genome shotgun (WGS) entry which is preliminary data.</text>
</comment>
<proteinExistence type="predicted"/>
<dbReference type="EMBL" id="JEMX01000046">
    <property type="protein sequence ID" value="EXI79781.1"/>
    <property type="molecule type" value="Genomic_DNA"/>
</dbReference>
<accession>A0A011NWQ7</accession>
<organism evidence="3 4">
    <name type="scientific">Candidatus Accumulibacter appositus</name>
    <dbReference type="NCBI Taxonomy" id="1454003"/>
    <lineage>
        <taxon>Bacteria</taxon>
        <taxon>Pseudomonadati</taxon>
        <taxon>Pseudomonadota</taxon>
        <taxon>Betaproteobacteria</taxon>
        <taxon>Candidatus Accumulibacter</taxon>
    </lineage>
</organism>
<protein>
    <submittedName>
        <fullName evidence="3">Putative ATPase</fullName>
    </submittedName>
</protein>
<evidence type="ECO:0000313" key="4">
    <source>
        <dbReference type="Proteomes" id="UP000021816"/>
    </source>
</evidence>
<evidence type="ECO:0000259" key="2">
    <source>
        <dbReference type="Pfam" id="PF12770"/>
    </source>
</evidence>
<dbReference type="Proteomes" id="UP000021816">
    <property type="component" value="Unassembled WGS sequence"/>
</dbReference>
<gene>
    <name evidence="3" type="ORF">AW10_02266</name>
</gene>
<feature type="coiled-coil region" evidence="1">
    <location>
        <begin position="899"/>
        <end position="955"/>
    </location>
</feature>
<dbReference type="PANTHER" id="PTHR47691">
    <property type="entry name" value="REGULATOR-RELATED"/>
    <property type="match status" value="1"/>
</dbReference>
<feature type="domain" description="CHAT" evidence="2">
    <location>
        <begin position="41"/>
        <end position="277"/>
    </location>
</feature>
<evidence type="ECO:0000256" key="1">
    <source>
        <dbReference type="SAM" id="Coils"/>
    </source>
</evidence>
<dbReference type="STRING" id="1454003.AW10_02266"/>
<dbReference type="SUPFAM" id="SSF52540">
    <property type="entry name" value="P-loop containing nucleoside triphosphate hydrolases"/>
    <property type="match status" value="1"/>
</dbReference>
<dbReference type="Gene3D" id="3.40.50.300">
    <property type="entry name" value="P-loop containing nucleotide triphosphate hydrolases"/>
    <property type="match status" value="1"/>
</dbReference>
<dbReference type="InterPro" id="IPR019734">
    <property type="entry name" value="TPR_rpt"/>
</dbReference>
<dbReference type="Pfam" id="PF13424">
    <property type="entry name" value="TPR_12"/>
    <property type="match status" value="1"/>
</dbReference>
<dbReference type="Gene3D" id="1.25.40.10">
    <property type="entry name" value="Tetratricopeptide repeat domain"/>
    <property type="match status" value="2"/>
</dbReference>
<dbReference type="AlphaFoldDB" id="A0A011NWQ7"/>
<keyword evidence="1" id="KW-0175">Coiled coil</keyword>
<dbReference type="PATRIC" id="fig|1454003.3.peg.2311"/>
<evidence type="ECO:0000313" key="3">
    <source>
        <dbReference type="EMBL" id="EXI79781.1"/>
    </source>
</evidence>
<reference evidence="3 4" key="1">
    <citation type="submission" date="2014-02" db="EMBL/GenBank/DDBJ databases">
        <title>Expanding our view of genomic diversity in Candidatus Accumulibacter clades.</title>
        <authorList>
            <person name="Skennerton C.T."/>
            <person name="Barr J.J."/>
            <person name="Slater F.R."/>
            <person name="Bond P.L."/>
            <person name="Tyson G.W."/>
        </authorList>
    </citation>
    <scope>NUCLEOTIDE SEQUENCE [LARGE SCALE GENOMIC DNA]</scope>
    <source>
        <strain evidence="4">BA-92</strain>
    </source>
</reference>
<dbReference type="InterPro" id="IPR027417">
    <property type="entry name" value="P-loop_NTPase"/>
</dbReference>
<dbReference type="SUPFAM" id="SSF48452">
    <property type="entry name" value="TPR-like"/>
    <property type="match status" value="2"/>
</dbReference>
<dbReference type="InterPro" id="IPR011990">
    <property type="entry name" value="TPR-like_helical_dom_sf"/>
</dbReference>